<keyword evidence="6" id="KW-0067">ATP-binding</keyword>
<protein>
    <recommendedName>
        <fullName evidence="1">non-specific serine/threonine protein kinase</fullName>
        <ecNumber evidence="1">2.7.11.1</ecNumber>
    </recommendedName>
</protein>
<dbReference type="SMART" id="SM00220">
    <property type="entry name" value="S_TKc"/>
    <property type="match status" value="1"/>
</dbReference>
<keyword evidence="2 10" id="KW-0723">Serine/threonine-protein kinase</keyword>
<evidence type="ECO:0000256" key="8">
    <source>
        <dbReference type="ARBA" id="ARBA00048679"/>
    </source>
</evidence>
<evidence type="ECO:0000313" key="11">
    <source>
        <dbReference type="Proteomes" id="UP001597083"/>
    </source>
</evidence>
<keyword evidence="5 10" id="KW-0418">Kinase</keyword>
<feature type="non-terminal residue" evidence="10">
    <location>
        <position position="1"/>
    </location>
</feature>
<comment type="catalytic activity">
    <reaction evidence="8">
        <text>L-seryl-[protein] + ATP = O-phospho-L-seryl-[protein] + ADP + H(+)</text>
        <dbReference type="Rhea" id="RHEA:17989"/>
        <dbReference type="Rhea" id="RHEA-COMP:9863"/>
        <dbReference type="Rhea" id="RHEA-COMP:11604"/>
        <dbReference type="ChEBI" id="CHEBI:15378"/>
        <dbReference type="ChEBI" id="CHEBI:29999"/>
        <dbReference type="ChEBI" id="CHEBI:30616"/>
        <dbReference type="ChEBI" id="CHEBI:83421"/>
        <dbReference type="ChEBI" id="CHEBI:456216"/>
        <dbReference type="EC" id="2.7.11.1"/>
    </reaction>
</comment>
<keyword evidence="4" id="KW-0547">Nucleotide-binding</keyword>
<comment type="caution">
    <text evidence="10">The sequence shown here is derived from an EMBL/GenBank/DDBJ whole genome shotgun (WGS) entry which is preliminary data.</text>
</comment>
<evidence type="ECO:0000256" key="7">
    <source>
        <dbReference type="ARBA" id="ARBA00047899"/>
    </source>
</evidence>
<proteinExistence type="predicted"/>
<dbReference type="PANTHER" id="PTHR24363:SF0">
    <property type="entry name" value="SERINE_THREONINE KINASE LIKE DOMAIN CONTAINING 1"/>
    <property type="match status" value="1"/>
</dbReference>
<evidence type="ECO:0000313" key="10">
    <source>
        <dbReference type="EMBL" id="MFD0851352.1"/>
    </source>
</evidence>
<dbReference type="EMBL" id="JBHTIR010000388">
    <property type="protein sequence ID" value="MFD0851352.1"/>
    <property type="molecule type" value="Genomic_DNA"/>
</dbReference>
<dbReference type="GO" id="GO:0004674">
    <property type="term" value="F:protein serine/threonine kinase activity"/>
    <property type="evidence" value="ECO:0007669"/>
    <property type="project" value="UniProtKB-KW"/>
</dbReference>
<dbReference type="InterPro" id="IPR000719">
    <property type="entry name" value="Prot_kinase_dom"/>
</dbReference>
<evidence type="ECO:0000256" key="3">
    <source>
        <dbReference type="ARBA" id="ARBA00022679"/>
    </source>
</evidence>
<feature type="non-terminal residue" evidence="10">
    <location>
        <position position="169"/>
    </location>
</feature>
<dbReference type="Pfam" id="PF00069">
    <property type="entry name" value="Pkinase"/>
    <property type="match status" value="1"/>
</dbReference>
<evidence type="ECO:0000256" key="4">
    <source>
        <dbReference type="ARBA" id="ARBA00022741"/>
    </source>
</evidence>
<gene>
    <name evidence="10" type="ORF">ACFQ07_03940</name>
</gene>
<dbReference type="InterPro" id="IPR011009">
    <property type="entry name" value="Kinase-like_dom_sf"/>
</dbReference>
<sequence>DDARLPLPHVIAYGIEMLRALGYLHSQGLLYCDLKPANVMQSEHRITLIDLGGARQMNNRSAPIFGTPPFTAPEVLAEGPSIRSDLYTVGRTMAVLSFPFDSADEYLTDLPGQDEIPLLEKYDSYYRLLRRATHPDPRERFADAAEMEEQLFGVLREVVSVPRNSEPWP</sequence>
<dbReference type="SUPFAM" id="SSF56112">
    <property type="entry name" value="Protein kinase-like (PK-like)"/>
    <property type="match status" value="1"/>
</dbReference>
<comment type="catalytic activity">
    <reaction evidence="7">
        <text>L-threonyl-[protein] + ATP = O-phospho-L-threonyl-[protein] + ADP + H(+)</text>
        <dbReference type="Rhea" id="RHEA:46608"/>
        <dbReference type="Rhea" id="RHEA-COMP:11060"/>
        <dbReference type="Rhea" id="RHEA-COMP:11605"/>
        <dbReference type="ChEBI" id="CHEBI:15378"/>
        <dbReference type="ChEBI" id="CHEBI:30013"/>
        <dbReference type="ChEBI" id="CHEBI:30616"/>
        <dbReference type="ChEBI" id="CHEBI:61977"/>
        <dbReference type="ChEBI" id="CHEBI:456216"/>
        <dbReference type="EC" id="2.7.11.1"/>
    </reaction>
</comment>
<reference evidence="11" key="1">
    <citation type="journal article" date="2019" name="Int. J. Syst. Evol. Microbiol.">
        <title>The Global Catalogue of Microorganisms (GCM) 10K type strain sequencing project: providing services to taxonomists for standard genome sequencing and annotation.</title>
        <authorList>
            <consortium name="The Broad Institute Genomics Platform"/>
            <consortium name="The Broad Institute Genome Sequencing Center for Infectious Disease"/>
            <person name="Wu L."/>
            <person name="Ma J."/>
        </authorList>
    </citation>
    <scope>NUCLEOTIDE SEQUENCE [LARGE SCALE GENOMIC DNA]</scope>
    <source>
        <strain evidence="11">JCM 31696</strain>
    </source>
</reference>
<dbReference type="EC" id="2.7.11.1" evidence="1"/>
<dbReference type="Gene3D" id="1.10.510.10">
    <property type="entry name" value="Transferase(Phosphotransferase) domain 1"/>
    <property type="match status" value="1"/>
</dbReference>
<evidence type="ECO:0000256" key="1">
    <source>
        <dbReference type="ARBA" id="ARBA00012513"/>
    </source>
</evidence>
<dbReference type="PROSITE" id="PS50011">
    <property type="entry name" value="PROTEIN_KINASE_DOM"/>
    <property type="match status" value="1"/>
</dbReference>
<evidence type="ECO:0000256" key="2">
    <source>
        <dbReference type="ARBA" id="ARBA00022527"/>
    </source>
</evidence>
<evidence type="ECO:0000259" key="9">
    <source>
        <dbReference type="PROSITE" id="PS50011"/>
    </source>
</evidence>
<dbReference type="PANTHER" id="PTHR24363">
    <property type="entry name" value="SERINE/THREONINE PROTEIN KINASE"/>
    <property type="match status" value="1"/>
</dbReference>
<dbReference type="Proteomes" id="UP001597083">
    <property type="component" value="Unassembled WGS sequence"/>
</dbReference>
<name>A0ABW3CBR3_9ACTN</name>
<evidence type="ECO:0000256" key="6">
    <source>
        <dbReference type="ARBA" id="ARBA00022840"/>
    </source>
</evidence>
<keyword evidence="11" id="KW-1185">Reference proteome</keyword>
<keyword evidence="3" id="KW-0808">Transferase</keyword>
<feature type="domain" description="Protein kinase" evidence="9">
    <location>
        <begin position="1"/>
        <end position="152"/>
    </location>
</feature>
<organism evidence="10 11">
    <name type="scientific">Actinomadura adrarensis</name>
    <dbReference type="NCBI Taxonomy" id="1819600"/>
    <lineage>
        <taxon>Bacteria</taxon>
        <taxon>Bacillati</taxon>
        <taxon>Actinomycetota</taxon>
        <taxon>Actinomycetes</taxon>
        <taxon>Streptosporangiales</taxon>
        <taxon>Thermomonosporaceae</taxon>
        <taxon>Actinomadura</taxon>
    </lineage>
</organism>
<accession>A0ABW3CBR3</accession>
<evidence type="ECO:0000256" key="5">
    <source>
        <dbReference type="ARBA" id="ARBA00022777"/>
    </source>
</evidence>